<reference evidence="1" key="1">
    <citation type="submission" date="2021-01" db="EMBL/GenBank/DDBJ databases">
        <title>Modified the classification status of verrucomicrobia.</title>
        <authorList>
            <person name="Feng X."/>
        </authorList>
    </citation>
    <scope>NUCLEOTIDE SEQUENCE</scope>
    <source>
        <strain evidence="1">JCM 18052</strain>
    </source>
</reference>
<evidence type="ECO:0000313" key="1">
    <source>
        <dbReference type="EMBL" id="MBK1815962.1"/>
    </source>
</evidence>
<organism evidence="1 2">
    <name type="scientific">Luteolibacter yonseiensis</name>
    <dbReference type="NCBI Taxonomy" id="1144680"/>
    <lineage>
        <taxon>Bacteria</taxon>
        <taxon>Pseudomonadati</taxon>
        <taxon>Verrucomicrobiota</taxon>
        <taxon>Verrucomicrobiia</taxon>
        <taxon>Verrucomicrobiales</taxon>
        <taxon>Verrucomicrobiaceae</taxon>
        <taxon>Luteolibacter</taxon>
    </lineage>
</organism>
<dbReference type="AlphaFoldDB" id="A0A934V7B4"/>
<proteinExistence type="predicted"/>
<dbReference type="EMBL" id="JAENIK010000011">
    <property type="protein sequence ID" value="MBK1815962.1"/>
    <property type="molecule type" value="Genomic_DNA"/>
</dbReference>
<sequence>MRKQVRQEEPPVLKNGAVTWAASWSASRSEGKPWRWPVKDGIPVNQWILEPLRIQTASHCSFCDGFPVAAVSIETIEHFHPKSTFPEKAFEWGNLFYCCTRCQGAKKERFDPGILKPDEGEYDFARYFIFDYTTGEISPNPISTTEEQQRAFITIEHYKLNDGILPQERRRWLQIRRKIPEGELDDFAYRDFLS</sequence>
<evidence type="ECO:0000313" key="2">
    <source>
        <dbReference type="Proteomes" id="UP000600139"/>
    </source>
</evidence>
<accession>A0A934V7B4</accession>
<name>A0A934V7B4_9BACT</name>
<dbReference type="RefSeq" id="WP_200350922.1">
    <property type="nucleotide sequence ID" value="NZ_BAABHZ010000006.1"/>
</dbReference>
<evidence type="ECO:0008006" key="3">
    <source>
        <dbReference type="Google" id="ProtNLM"/>
    </source>
</evidence>
<dbReference type="Gene3D" id="1.10.30.50">
    <property type="match status" value="1"/>
</dbReference>
<comment type="caution">
    <text evidence="1">The sequence shown here is derived from an EMBL/GenBank/DDBJ whole genome shotgun (WGS) entry which is preliminary data.</text>
</comment>
<dbReference type="Proteomes" id="UP000600139">
    <property type="component" value="Unassembled WGS sequence"/>
</dbReference>
<gene>
    <name evidence="1" type="ORF">JIN84_10050</name>
</gene>
<protein>
    <recommendedName>
        <fullName evidence="3">TIGR02646 family protein</fullName>
    </recommendedName>
</protein>
<keyword evidence="2" id="KW-1185">Reference proteome</keyword>